<dbReference type="Proteomes" id="UP000499080">
    <property type="component" value="Unassembled WGS sequence"/>
</dbReference>
<feature type="compositionally biased region" description="Basic and acidic residues" evidence="1">
    <location>
        <begin position="30"/>
        <end position="41"/>
    </location>
</feature>
<evidence type="ECO:0000313" key="2">
    <source>
        <dbReference type="EMBL" id="GBO22763.1"/>
    </source>
</evidence>
<evidence type="ECO:0000313" key="4">
    <source>
        <dbReference type="Proteomes" id="UP000499080"/>
    </source>
</evidence>
<feature type="non-terminal residue" evidence="3">
    <location>
        <position position="110"/>
    </location>
</feature>
<feature type="compositionally biased region" description="Basic residues" evidence="1">
    <location>
        <begin position="1"/>
        <end position="18"/>
    </location>
</feature>
<proteinExistence type="predicted"/>
<accession>A0A4Y2VEK3</accession>
<evidence type="ECO:0000256" key="1">
    <source>
        <dbReference type="SAM" id="MobiDB-lite"/>
    </source>
</evidence>
<gene>
    <name evidence="3" type="ORF">AVEN_184722_1</name>
    <name evidence="2" type="ORF">AVEN_256495_1</name>
</gene>
<reference evidence="3 4" key="1">
    <citation type="journal article" date="2019" name="Sci. Rep.">
        <title>Orb-weaving spider Araneus ventricosus genome elucidates the spidroin gene catalogue.</title>
        <authorList>
            <person name="Kono N."/>
            <person name="Nakamura H."/>
            <person name="Ohtoshi R."/>
            <person name="Moran D.A.P."/>
            <person name="Shinohara A."/>
            <person name="Yoshida Y."/>
            <person name="Fujiwara M."/>
            <person name="Mori M."/>
            <person name="Tomita M."/>
            <person name="Arakawa K."/>
        </authorList>
    </citation>
    <scope>NUCLEOTIDE SEQUENCE [LARGE SCALE GENOMIC DNA]</scope>
</reference>
<keyword evidence="4" id="KW-1185">Reference proteome</keyword>
<dbReference type="EMBL" id="BGPR01045819">
    <property type="protein sequence ID" value="GBO22763.1"/>
    <property type="molecule type" value="Genomic_DNA"/>
</dbReference>
<organism evidence="3 4">
    <name type="scientific">Araneus ventricosus</name>
    <name type="common">Orbweaver spider</name>
    <name type="synonym">Epeira ventricosa</name>
    <dbReference type="NCBI Taxonomy" id="182803"/>
    <lineage>
        <taxon>Eukaryota</taxon>
        <taxon>Metazoa</taxon>
        <taxon>Ecdysozoa</taxon>
        <taxon>Arthropoda</taxon>
        <taxon>Chelicerata</taxon>
        <taxon>Arachnida</taxon>
        <taxon>Araneae</taxon>
        <taxon>Araneomorphae</taxon>
        <taxon>Entelegynae</taxon>
        <taxon>Araneoidea</taxon>
        <taxon>Araneidae</taxon>
        <taxon>Araneus</taxon>
    </lineage>
</organism>
<sequence>MSRVKRIKKKKGSKKTLKVPRQQYVPPQRHQQDETEAEPNKKKGSKKTQEVPQQHYVPPQRHQQDETEAEPNVCQTFKCNRGSQRLDVGNEDGQSRIKCCRRASTMVAGR</sequence>
<comment type="caution">
    <text evidence="3">The sequence shown here is derived from an EMBL/GenBank/DDBJ whole genome shotgun (WGS) entry which is preliminary data.</text>
</comment>
<feature type="region of interest" description="Disordered" evidence="1">
    <location>
        <begin position="1"/>
        <end position="69"/>
    </location>
</feature>
<dbReference type="AlphaFoldDB" id="A0A4Y2VEK3"/>
<protein>
    <submittedName>
        <fullName evidence="3">Uncharacterized protein</fullName>
    </submittedName>
</protein>
<name>A0A4Y2VEK3_ARAVE</name>
<evidence type="ECO:0000313" key="3">
    <source>
        <dbReference type="EMBL" id="GBO22764.1"/>
    </source>
</evidence>
<dbReference type="EMBL" id="BGPR01045822">
    <property type="protein sequence ID" value="GBO22764.1"/>
    <property type="molecule type" value="Genomic_DNA"/>
</dbReference>